<dbReference type="Proteomes" id="UP000643525">
    <property type="component" value="Unassembled WGS sequence"/>
</dbReference>
<evidence type="ECO:0008006" key="3">
    <source>
        <dbReference type="Google" id="ProtNLM"/>
    </source>
</evidence>
<evidence type="ECO:0000313" key="2">
    <source>
        <dbReference type="Proteomes" id="UP000643525"/>
    </source>
</evidence>
<dbReference type="InterPro" id="IPR025447">
    <property type="entry name" value="DUF4192"/>
</dbReference>
<sequence length="203" mass="21810">MFENESDKALKITEATGYLATVVMQFGYLPERSLVVQGIHDGILTYSLRVDLPDLNDTGRILAMVRDATVGNGAEAIVVGIYDAHQAPGGAEALAPLVSEITAELELFNGPEVVMGWYVGADDMHGFNTPEASSNVAQVVTEICDRQLAGLTTESLVTPAQRVERFATVEAPEFADLLDEARAADLDAAQVLTVWESALERIT</sequence>
<reference evidence="1 2" key="1">
    <citation type="submission" date="2020-10" db="EMBL/GenBank/DDBJ databases">
        <title>Sequencing the genomes of 1000 actinobacteria strains.</title>
        <authorList>
            <person name="Klenk H.-P."/>
        </authorList>
    </citation>
    <scope>NUCLEOTIDE SEQUENCE [LARGE SCALE GENOMIC DNA]</scope>
    <source>
        <strain evidence="1 2">DSM 15666</strain>
    </source>
</reference>
<gene>
    <name evidence="1" type="ORF">H4W27_002080</name>
</gene>
<protein>
    <recommendedName>
        <fullName evidence="3">DUF4192 domain-containing protein</fullName>
    </recommendedName>
</protein>
<dbReference type="Pfam" id="PF13830">
    <property type="entry name" value="DUF4192"/>
    <property type="match status" value="1"/>
</dbReference>
<evidence type="ECO:0000313" key="1">
    <source>
        <dbReference type="EMBL" id="MBE1524962.1"/>
    </source>
</evidence>
<comment type="caution">
    <text evidence="1">The sequence shown here is derived from an EMBL/GenBank/DDBJ whole genome shotgun (WGS) entry which is preliminary data.</text>
</comment>
<organism evidence="1 2">
    <name type="scientific">Nesterenkonia lutea</name>
    <dbReference type="NCBI Taxonomy" id="272919"/>
    <lineage>
        <taxon>Bacteria</taxon>
        <taxon>Bacillati</taxon>
        <taxon>Actinomycetota</taxon>
        <taxon>Actinomycetes</taxon>
        <taxon>Micrococcales</taxon>
        <taxon>Micrococcaceae</taxon>
        <taxon>Nesterenkonia</taxon>
    </lineage>
</organism>
<dbReference type="RefSeq" id="WP_192595903.1">
    <property type="nucleotide sequence ID" value="NZ_BAAALJ010000044.1"/>
</dbReference>
<keyword evidence="2" id="KW-1185">Reference proteome</keyword>
<name>A0ABR9JGA2_9MICC</name>
<proteinExistence type="predicted"/>
<accession>A0ABR9JGA2</accession>
<dbReference type="EMBL" id="JADBED010000001">
    <property type="protein sequence ID" value="MBE1524962.1"/>
    <property type="molecule type" value="Genomic_DNA"/>
</dbReference>